<evidence type="ECO:0000256" key="6">
    <source>
        <dbReference type="ARBA" id="ARBA00022777"/>
    </source>
</evidence>
<organism evidence="16 17">
    <name type="scientific">Porites lobata</name>
    <dbReference type="NCBI Taxonomy" id="104759"/>
    <lineage>
        <taxon>Eukaryota</taxon>
        <taxon>Metazoa</taxon>
        <taxon>Cnidaria</taxon>
        <taxon>Anthozoa</taxon>
        <taxon>Hexacorallia</taxon>
        <taxon>Scleractinia</taxon>
        <taxon>Fungiina</taxon>
        <taxon>Poritidae</taxon>
        <taxon>Porites</taxon>
    </lineage>
</organism>
<dbReference type="InterPro" id="IPR045063">
    <property type="entry name" value="Dynamin_N"/>
</dbReference>
<proteinExistence type="predicted"/>
<dbReference type="Gene3D" id="1.10.510.10">
    <property type="entry name" value="Transferase(Phosphotransferase) domain 1"/>
    <property type="match status" value="1"/>
</dbReference>
<evidence type="ECO:0000256" key="12">
    <source>
        <dbReference type="ARBA" id="ARBA00049308"/>
    </source>
</evidence>
<gene>
    <name evidence="16" type="ORF">PLOB_00014931</name>
</gene>
<dbReference type="SUPFAM" id="SSF52540">
    <property type="entry name" value="P-loop containing nucleoside triphosphate hydrolases"/>
    <property type="match status" value="1"/>
</dbReference>
<keyword evidence="7" id="KW-0829">Tyrosine-protein kinase</keyword>
<evidence type="ECO:0000256" key="14">
    <source>
        <dbReference type="SAM" id="MobiDB-lite"/>
    </source>
</evidence>
<dbReference type="Gene3D" id="3.30.200.20">
    <property type="entry name" value="Phosphorylase Kinase, domain 1"/>
    <property type="match status" value="1"/>
</dbReference>
<dbReference type="PROSITE" id="PS00108">
    <property type="entry name" value="PROTEIN_KINASE_ST"/>
    <property type="match status" value="1"/>
</dbReference>
<feature type="region of interest" description="Disordered" evidence="14">
    <location>
        <begin position="287"/>
        <end position="315"/>
    </location>
</feature>
<evidence type="ECO:0000256" key="3">
    <source>
        <dbReference type="ARBA" id="ARBA00022490"/>
    </source>
</evidence>
<dbReference type="Gene3D" id="3.40.50.300">
    <property type="entry name" value="P-loop containing nucleotide triphosphate hydrolases"/>
    <property type="match status" value="1"/>
</dbReference>
<comment type="subcellular location">
    <subcellularLocation>
        <location evidence="1">Cytoplasm</location>
    </subcellularLocation>
</comment>
<evidence type="ECO:0000256" key="9">
    <source>
        <dbReference type="ARBA" id="ARBA00041268"/>
    </source>
</evidence>
<keyword evidence="3" id="KW-0963">Cytoplasm</keyword>
<dbReference type="Proteomes" id="UP001159405">
    <property type="component" value="Unassembled WGS sequence"/>
</dbReference>
<evidence type="ECO:0000256" key="4">
    <source>
        <dbReference type="ARBA" id="ARBA00022527"/>
    </source>
</evidence>
<dbReference type="PANTHER" id="PTHR46392">
    <property type="entry name" value="DUAL SERINE/THREONINE AND TYROSINE PROTEIN KINASE"/>
    <property type="match status" value="1"/>
</dbReference>
<evidence type="ECO:0000313" key="16">
    <source>
        <dbReference type="EMBL" id="CAH3106723.1"/>
    </source>
</evidence>
<feature type="compositionally biased region" description="Basic and acidic residues" evidence="14">
    <location>
        <begin position="301"/>
        <end position="315"/>
    </location>
</feature>
<evidence type="ECO:0000256" key="7">
    <source>
        <dbReference type="ARBA" id="ARBA00023137"/>
    </source>
</evidence>
<evidence type="ECO:0000259" key="15">
    <source>
        <dbReference type="PROSITE" id="PS50011"/>
    </source>
</evidence>
<dbReference type="EC" id="2.7.12.1" evidence="2"/>
<evidence type="ECO:0000256" key="1">
    <source>
        <dbReference type="ARBA" id="ARBA00004496"/>
    </source>
</evidence>
<dbReference type="SMART" id="SM00220">
    <property type="entry name" value="S_TKc"/>
    <property type="match status" value="1"/>
</dbReference>
<dbReference type="SUPFAM" id="SSF56112">
    <property type="entry name" value="Protein kinase-like (PK-like)"/>
    <property type="match status" value="1"/>
</dbReference>
<dbReference type="Pfam" id="PF00069">
    <property type="entry name" value="Pkinase"/>
    <property type="match status" value="1"/>
</dbReference>
<comment type="catalytic activity">
    <reaction evidence="11">
        <text>L-seryl-[protein] + ATP = O-phospho-L-seryl-[protein] + ADP + H(+)</text>
        <dbReference type="Rhea" id="RHEA:17989"/>
        <dbReference type="Rhea" id="RHEA-COMP:9863"/>
        <dbReference type="Rhea" id="RHEA-COMP:11604"/>
        <dbReference type="ChEBI" id="CHEBI:15378"/>
        <dbReference type="ChEBI" id="CHEBI:29999"/>
        <dbReference type="ChEBI" id="CHEBI:30616"/>
        <dbReference type="ChEBI" id="CHEBI:83421"/>
        <dbReference type="ChEBI" id="CHEBI:456216"/>
        <dbReference type="EC" id="2.7.12.1"/>
    </reaction>
</comment>
<dbReference type="PROSITE" id="PS50011">
    <property type="entry name" value="PROTEIN_KINASE_DOM"/>
    <property type="match status" value="1"/>
</dbReference>
<evidence type="ECO:0000256" key="13">
    <source>
        <dbReference type="ARBA" id="ARBA00051680"/>
    </source>
</evidence>
<dbReference type="InterPro" id="IPR008271">
    <property type="entry name" value="Ser/Thr_kinase_AS"/>
</dbReference>
<dbReference type="InterPro" id="IPR000719">
    <property type="entry name" value="Prot_kinase_dom"/>
</dbReference>
<accession>A0ABN8NEQ3</accession>
<dbReference type="InterPro" id="IPR051302">
    <property type="entry name" value="Dual_SerThr-Tyr_Kinase"/>
</dbReference>
<dbReference type="EMBL" id="CALNXK010000019">
    <property type="protein sequence ID" value="CAH3106723.1"/>
    <property type="molecule type" value="Genomic_DNA"/>
</dbReference>
<keyword evidence="17" id="KW-1185">Reference proteome</keyword>
<keyword evidence="6" id="KW-0418">Kinase</keyword>
<feature type="domain" description="Protein kinase" evidence="15">
    <location>
        <begin position="711"/>
        <end position="969"/>
    </location>
</feature>
<evidence type="ECO:0000256" key="5">
    <source>
        <dbReference type="ARBA" id="ARBA00022679"/>
    </source>
</evidence>
<keyword evidence="5" id="KW-0808">Transferase</keyword>
<comment type="catalytic activity">
    <reaction evidence="12">
        <text>L-threonyl-[protein] + ATP = O-phospho-L-threonyl-[protein] + ADP + H(+)</text>
        <dbReference type="Rhea" id="RHEA:46608"/>
        <dbReference type="Rhea" id="RHEA-COMP:11060"/>
        <dbReference type="Rhea" id="RHEA-COMP:11605"/>
        <dbReference type="ChEBI" id="CHEBI:15378"/>
        <dbReference type="ChEBI" id="CHEBI:30013"/>
        <dbReference type="ChEBI" id="CHEBI:30616"/>
        <dbReference type="ChEBI" id="CHEBI:61977"/>
        <dbReference type="ChEBI" id="CHEBI:456216"/>
        <dbReference type="EC" id="2.7.12.1"/>
    </reaction>
</comment>
<evidence type="ECO:0000256" key="2">
    <source>
        <dbReference type="ARBA" id="ARBA00013203"/>
    </source>
</evidence>
<dbReference type="InterPro" id="IPR027417">
    <property type="entry name" value="P-loop_NTPase"/>
</dbReference>
<evidence type="ECO:0000313" key="17">
    <source>
        <dbReference type="Proteomes" id="UP001159405"/>
    </source>
</evidence>
<comment type="caution">
    <text evidence="16">The sequence shown here is derived from an EMBL/GenBank/DDBJ whole genome shotgun (WGS) entry which is preliminary data.</text>
</comment>
<dbReference type="InterPro" id="IPR011009">
    <property type="entry name" value="Kinase-like_dom_sf"/>
</dbReference>
<protein>
    <recommendedName>
        <fullName evidence="8">Dual serine/threonine and tyrosine protein kinase</fullName>
        <ecNumber evidence="2">2.7.12.1</ecNumber>
    </recommendedName>
    <alternativeName>
        <fullName evidence="10">Dusty protein kinase</fullName>
    </alternativeName>
    <alternativeName>
        <fullName evidence="9">Receptor-interacting serine/threonine-protein kinase 5</fullName>
    </alternativeName>
</protein>
<reference evidence="16 17" key="1">
    <citation type="submission" date="2022-05" db="EMBL/GenBank/DDBJ databases">
        <authorList>
            <consortium name="Genoscope - CEA"/>
            <person name="William W."/>
        </authorList>
    </citation>
    <scope>NUCLEOTIDE SEQUENCE [LARGE SCALE GENOMIC DNA]</scope>
</reference>
<evidence type="ECO:0000256" key="10">
    <source>
        <dbReference type="ARBA" id="ARBA00042638"/>
    </source>
</evidence>
<sequence>MPLKDVFEDFKKSKDTIQKIHRDTIEYFNQLVEKLSGPRDAELKVELTQVASPPNSPGAGSGDVAEATALISDVHFCSSPTVALGDIQCDFDNALAELLYTTKERKEVESLFTEEPSLIFVGQTNCGKSSIINELLGCKSLPTSEQPSTARIVRVHYAKEPFCRLTTKDGKILENIKLKGKNKIPRKKIELSRKDRGDSSKVEGIIETGLNIEFLESGVSVIDSPGRNENEALDNLVKEKLENPLAFVIYVVDGHNLFTKQDREVLSDMTSRRPDLQIFFVVSKLEPEDRAQSSDEDEEPDHSASARRLEQEAQAQERKKARVYQRLVQHGYFSEESSPIRCMNENDRFHGLSAWRLQRYHEMKKNNPNAPTGEFKGYIDAFERFQNSLKKFAEESLRERVEKICQVLIRVLSRCLDFFIQKANLLKKGQKLMMKTLETLLREEQEVHNNIIQSLEKRSIEIKELLSEGFNDAREGILQEAEKFEYALTEYQIPRDGFVSEKAAVAHCKDQLQRMVVNKLQGEIKEKLNMMFRSRDVFVAQIKERLEGIEEEIASGEEFPSAALALGRSLLSSYEADISFAKRGGLVARFIKSLATWLYDFGCSPIETIINTVKGKVRVGSPEWKKDVAAGVLEKVDPTKMSEEIIRSLNLHFTSCHDEFVAEIKKVQGLFQRGETIKDEQREKILEFAPDLALLEMLAYGVMDKFKFGSPSTGDLIGDGAQGSVFACNNIKTPEGKPCVVKVVKVAREEVLKDLTLELHNTRSLRHQNILPIICSIAEVNPARGFSVSIVSERMVCDLQVGLPTISSFRDRLQIALDVAKALQYLHAEDMIHRDVKVQNVLLDNSNRAKLTDMGLCKPEGLASNSLVGTPINMAPEMIKQQYDKTVDVYAFGMLLWRVCEGKGNQPKNVHKHFLPLVMLMLNAVENRTPERLDIFPQNCWELMERCWASDPEKRPSMDAVVKDLEEILRDPN</sequence>
<dbReference type="Pfam" id="PF00350">
    <property type="entry name" value="Dynamin_N"/>
    <property type="match status" value="1"/>
</dbReference>
<comment type="catalytic activity">
    <reaction evidence="13">
        <text>L-tyrosyl-[protein] + ATP = O-phospho-L-tyrosyl-[protein] + ADP + H(+)</text>
        <dbReference type="Rhea" id="RHEA:10596"/>
        <dbReference type="Rhea" id="RHEA-COMP:10136"/>
        <dbReference type="Rhea" id="RHEA-COMP:20101"/>
        <dbReference type="ChEBI" id="CHEBI:15378"/>
        <dbReference type="ChEBI" id="CHEBI:30616"/>
        <dbReference type="ChEBI" id="CHEBI:46858"/>
        <dbReference type="ChEBI" id="CHEBI:61978"/>
        <dbReference type="ChEBI" id="CHEBI:456216"/>
        <dbReference type="EC" id="2.7.12.1"/>
    </reaction>
</comment>
<evidence type="ECO:0000256" key="8">
    <source>
        <dbReference type="ARBA" id="ARBA00040421"/>
    </source>
</evidence>
<keyword evidence="4" id="KW-0723">Serine/threonine-protein kinase</keyword>
<dbReference type="PANTHER" id="PTHR46392:SF1">
    <property type="entry name" value="DUAL SERINE_THREONINE AND TYROSINE PROTEIN KINASE"/>
    <property type="match status" value="1"/>
</dbReference>
<name>A0ABN8NEQ3_9CNID</name>
<evidence type="ECO:0000256" key="11">
    <source>
        <dbReference type="ARBA" id="ARBA00049003"/>
    </source>
</evidence>